<dbReference type="CDD" id="cd17323">
    <property type="entry name" value="MFS_Tpo1_MDR_like"/>
    <property type="match status" value="1"/>
</dbReference>
<name>A0A168AXM8_9EURO</name>
<dbReference type="PANTHER" id="PTHR23502">
    <property type="entry name" value="MAJOR FACILITATOR SUPERFAMILY"/>
    <property type="match status" value="1"/>
</dbReference>
<comment type="caution">
    <text evidence="9">The sequence shown here is derived from an EMBL/GenBank/DDBJ whole genome shotgun (WGS) entry which is preliminary data.</text>
</comment>
<comment type="subcellular location">
    <subcellularLocation>
        <location evidence="1">Cell membrane</location>
        <topology evidence="1">Multi-pass membrane protein</topology>
    </subcellularLocation>
</comment>
<dbReference type="EMBL" id="AZGZ01000006">
    <property type="protein sequence ID" value="KZZ94488.1"/>
    <property type="molecule type" value="Genomic_DNA"/>
</dbReference>
<feature type="transmembrane region" description="Helical" evidence="7">
    <location>
        <begin position="452"/>
        <end position="471"/>
    </location>
</feature>
<dbReference type="SUPFAM" id="SSF103473">
    <property type="entry name" value="MFS general substrate transporter"/>
    <property type="match status" value="1"/>
</dbReference>
<feature type="transmembrane region" description="Helical" evidence="7">
    <location>
        <begin position="212"/>
        <end position="232"/>
    </location>
</feature>
<evidence type="ECO:0000256" key="2">
    <source>
        <dbReference type="ARBA" id="ARBA00008335"/>
    </source>
</evidence>
<feature type="transmembrane region" description="Helical" evidence="7">
    <location>
        <begin position="375"/>
        <end position="394"/>
    </location>
</feature>
<dbReference type="PROSITE" id="PS50850">
    <property type="entry name" value="MFS"/>
    <property type="match status" value="1"/>
</dbReference>
<dbReference type="VEuPathDB" id="FungiDB:AAP_01788"/>
<dbReference type="GO" id="GO:0022857">
    <property type="term" value="F:transmembrane transporter activity"/>
    <property type="evidence" value="ECO:0007669"/>
    <property type="project" value="InterPro"/>
</dbReference>
<dbReference type="FunFam" id="1.20.1250.20:FF:000082">
    <property type="entry name" value="MFS multidrug transporter, putative"/>
    <property type="match status" value="1"/>
</dbReference>
<feature type="transmembrane region" description="Helical" evidence="7">
    <location>
        <begin position="157"/>
        <end position="174"/>
    </location>
</feature>
<dbReference type="InterPro" id="IPR036259">
    <property type="entry name" value="MFS_trans_sf"/>
</dbReference>
<keyword evidence="3 7" id="KW-0812">Transmembrane</keyword>
<evidence type="ECO:0000256" key="1">
    <source>
        <dbReference type="ARBA" id="ARBA00004651"/>
    </source>
</evidence>
<dbReference type="InterPro" id="IPR020846">
    <property type="entry name" value="MFS_dom"/>
</dbReference>
<gene>
    <name evidence="9" type="ORF">AAP_01788</name>
</gene>
<evidence type="ECO:0000256" key="6">
    <source>
        <dbReference type="SAM" id="MobiDB-lite"/>
    </source>
</evidence>
<dbReference type="AlphaFoldDB" id="A0A168AXM8"/>
<evidence type="ECO:0000256" key="4">
    <source>
        <dbReference type="ARBA" id="ARBA00022989"/>
    </source>
</evidence>
<feature type="transmembrane region" description="Helical" evidence="7">
    <location>
        <begin position="549"/>
        <end position="567"/>
    </location>
</feature>
<dbReference type="InterPro" id="IPR011701">
    <property type="entry name" value="MFS"/>
</dbReference>
<feature type="transmembrane region" description="Helical" evidence="7">
    <location>
        <begin position="477"/>
        <end position="504"/>
    </location>
</feature>
<proteinExistence type="inferred from homology"/>
<organism evidence="9 10">
    <name type="scientific">Ascosphaera apis ARSEF 7405</name>
    <dbReference type="NCBI Taxonomy" id="392613"/>
    <lineage>
        <taxon>Eukaryota</taxon>
        <taxon>Fungi</taxon>
        <taxon>Dikarya</taxon>
        <taxon>Ascomycota</taxon>
        <taxon>Pezizomycotina</taxon>
        <taxon>Eurotiomycetes</taxon>
        <taxon>Eurotiomycetidae</taxon>
        <taxon>Onygenales</taxon>
        <taxon>Ascosphaeraceae</taxon>
        <taxon>Ascosphaera</taxon>
    </lineage>
</organism>
<dbReference type="Proteomes" id="UP000242877">
    <property type="component" value="Unassembled WGS sequence"/>
</dbReference>
<dbReference type="PANTHER" id="PTHR23502:SF134">
    <property type="entry name" value="MAJOR FACILITATOR SUPERFAMILY (MFS) PROFILE DOMAIN-CONTAINING PROTEIN-RELATED"/>
    <property type="match status" value="1"/>
</dbReference>
<evidence type="ECO:0000256" key="3">
    <source>
        <dbReference type="ARBA" id="ARBA00022692"/>
    </source>
</evidence>
<feature type="compositionally biased region" description="Low complexity" evidence="6">
    <location>
        <begin position="1"/>
        <end position="19"/>
    </location>
</feature>
<evidence type="ECO:0000256" key="7">
    <source>
        <dbReference type="SAM" id="Phobius"/>
    </source>
</evidence>
<dbReference type="Pfam" id="PF07690">
    <property type="entry name" value="MFS_1"/>
    <property type="match status" value="1"/>
</dbReference>
<dbReference type="GO" id="GO:0005886">
    <property type="term" value="C:plasma membrane"/>
    <property type="evidence" value="ECO:0007669"/>
    <property type="project" value="UniProtKB-SubCell"/>
</dbReference>
<keyword evidence="10" id="KW-1185">Reference proteome</keyword>
<comment type="similarity">
    <text evidence="2">Belongs to the major facilitator superfamily.</text>
</comment>
<accession>A0A168AXM8</accession>
<protein>
    <submittedName>
        <fullName evidence="9">Major facilitator superfamily domain, general substrate transporter</fullName>
    </submittedName>
</protein>
<keyword evidence="5 7" id="KW-0472">Membrane</keyword>
<feature type="transmembrane region" description="Helical" evidence="7">
    <location>
        <begin position="186"/>
        <end position="206"/>
    </location>
</feature>
<feature type="domain" description="Major facilitator superfamily (MFS) profile" evidence="8">
    <location>
        <begin position="119"/>
        <end position="572"/>
    </location>
</feature>
<keyword evidence="4 7" id="KW-1133">Transmembrane helix</keyword>
<evidence type="ECO:0000313" key="9">
    <source>
        <dbReference type="EMBL" id="KZZ94488.1"/>
    </source>
</evidence>
<feature type="transmembrane region" description="Helical" evidence="7">
    <location>
        <begin position="244"/>
        <end position="267"/>
    </location>
</feature>
<sequence length="589" mass="63564">MSLPKKQSIDSSASSSYDKSTAEARPPSGVKNVYSESDSTIAAGSVAGDGSPRPTQNEFPALKELEADIPAEHDIEWHYLTFDTEVPPLASRPPPDLALPSLKKYESPFLWNNTRKFAVTIICAIATAIAAIASGSYNAASGALQEKWNISPVVVELGITIFCIGFAIAPMLLAPFSEINGRRPMFVASGILLAASHAGCGGTNSFAGMCIARFFAGVGGSTFSSIVGGVISDIYVSEERNTPMVLFAAGALFGTGLGPLYCGFIAQNTTWRWVFYHQAILAGVAVAFMVVFFPETRGSVLLSKKAQTLNSYYEKLEENGFVGVRVPIDPSTPEKGTRFARLRYKTRGDEERQGLLQMITVSVCRPFHLLFTEAVVFFFSVWVAFAWAVLYLQFGSIPLVFQTNHNFDLQQSGAVFAAICVGSIIATVASIVQDKLFVKYFPERAATPEGRLYFACFGSILLPGGLFWFGWTSYSSIPWIVPSMGIACATIGIFSIYLAVFNFLADAYHKYASSALAAQSCCRNMLGGIFPLVTRALFNNLGFPAASSLLGGIGCLLTLVPWVLVLYGPQIRARSKIASQIMAQPENTA</sequence>
<feature type="transmembrane region" description="Helical" evidence="7">
    <location>
        <begin position="414"/>
        <end position="432"/>
    </location>
</feature>
<feature type="region of interest" description="Disordered" evidence="6">
    <location>
        <begin position="1"/>
        <end position="35"/>
    </location>
</feature>
<evidence type="ECO:0000259" key="8">
    <source>
        <dbReference type="PROSITE" id="PS50850"/>
    </source>
</evidence>
<dbReference type="Gene3D" id="1.20.1250.20">
    <property type="entry name" value="MFS general substrate transporter like domains"/>
    <property type="match status" value="1"/>
</dbReference>
<feature type="transmembrane region" description="Helical" evidence="7">
    <location>
        <begin position="273"/>
        <end position="294"/>
    </location>
</feature>
<evidence type="ECO:0000313" key="10">
    <source>
        <dbReference type="Proteomes" id="UP000242877"/>
    </source>
</evidence>
<evidence type="ECO:0000256" key="5">
    <source>
        <dbReference type="ARBA" id="ARBA00023136"/>
    </source>
</evidence>
<dbReference type="FunFam" id="1.20.1720.10:FF:000061">
    <property type="entry name" value="Uncharacterized protein"/>
    <property type="match status" value="1"/>
</dbReference>
<feature type="transmembrane region" description="Helical" evidence="7">
    <location>
        <begin position="117"/>
        <end position="137"/>
    </location>
</feature>
<reference evidence="9 10" key="1">
    <citation type="journal article" date="2016" name="Genome Biol. Evol.">
        <title>Divergent and convergent evolution of fungal pathogenicity.</title>
        <authorList>
            <person name="Shang Y."/>
            <person name="Xiao G."/>
            <person name="Zheng P."/>
            <person name="Cen K."/>
            <person name="Zhan S."/>
            <person name="Wang C."/>
        </authorList>
    </citation>
    <scope>NUCLEOTIDE SEQUENCE [LARGE SCALE GENOMIC DNA]</scope>
    <source>
        <strain evidence="9 10">ARSEF 7405</strain>
    </source>
</reference>
<dbReference type="OrthoDB" id="6770063at2759"/>